<reference evidence="1 2" key="1">
    <citation type="submission" date="2016-01" db="EMBL/GenBank/DDBJ databases">
        <authorList>
            <person name="Regsiter A."/>
            <person name="william w."/>
        </authorList>
    </citation>
    <scope>NUCLEOTIDE SEQUENCE [LARGE SCALE GENOMIC DNA]</scope>
    <source>
        <strain evidence="1 2">B6</strain>
    </source>
</reference>
<gene>
    <name evidence="1" type="ORF">AGR4A_pAt10071</name>
</gene>
<dbReference type="AlphaFoldDB" id="A0A822VCX4"/>
<comment type="caution">
    <text evidence="1">The sequence shown here is derived from an EMBL/GenBank/DDBJ whole genome shotgun (WGS) entry which is preliminary data.</text>
</comment>
<organism evidence="1 2">
    <name type="scientific">Agrobacterium tumefaciens str. B6</name>
    <dbReference type="NCBI Taxonomy" id="1183423"/>
    <lineage>
        <taxon>Bacteria</taxon>
        <taxon>Pseudomonadati</taxon>
        <taxon>Pseudomonadota</taxon>
        <taxon>Alphaproteobacteria</taxon>
        <taxon>Hyphomicrobiales</taxon>
        <taxon>Rhizobiaceae</taxon>
        <taxon>Rhizobium/Agrobacterium group</taxon>
        <taxon>Agrobacterium</taxon>
        <taxon>Agrobacterium tumefaciens complex</taxon>
    </lineage>
</organism>
<protein>
    <submittedName>
        <fullName evidence="1">Uncharacterized protein</fullName>
    </submittedName>
</protein>
<evidence type="ECO:0000313" key="2">
    <source>
        <dbReference type="Proteomes" id="UP000192074"/>
    </source>
</evidence>
<dbReference type="Gene3D" id="3.40.50.2300">
    <property type="match status" value="1"/>
</dbReference>
<proteinExistence type="predicted"/>
<dbReference type="EMBL" id="FCNL01000040">
    <property type="protein sequence ID" value="CVI24330.1"/>
    <property type="molecule type" value="Genomic_DNA"/>
</dbReference>
<dbReference type="Proteomes" id="UP000192074">
    <property type="component" value="Unassembled WGS sequence"/>
</dbReference>
<accession>A0A822VCX4</accession>
<evidence type="ECO:0000313" key="1">
    <source>
        <dbReference type="EMBL" id="CVI24330.1"/>
    </source>
</evidence>
<sequence length="121" mass="13073">MLRVFRGKRLMVVEQRALLTARCRVQIIAAGATIVGPVSSVSQVSQTLEAGEVDAAIIDAEVDEETMMHLAMLLDAMKVPFVFASVQRGDSAGYVLSDDMKQLRKIADALFGRPGPSSTLH</sequence>
<name>A0A822VCX4_AGRTU</name>